<dbReference type="SUPFAM" id="SSF64076">
    <property type="entry name" value="MTH938-like"/>
    <property type="match status" value="1"/>
</dbReference>
<name>A0A4Q7S6C7_9BURK</name>
<feature type="compositionally biased region" description="Low complexity" evidence="1">
    <location>
        <begin position="41"/>
        <end position="52"/>
    </location>
</feature>
<feature type="region of interest" description="Disordered" evidence="1">
    <location>
        <begin position="1"/>
        <end position="52"/>
    </location>
</feature>
<accession>A0A4Q7S6C7</accession>
<proteinExistence type="predicted"/>
<evidence type="ECO:0000256" key="1">
    <source>
        <dbReference type="SAM" id="MobiDB-lite"/>
    </source>
</evidence>
<evidence type="ECO:0008006" key="4">
    <source>
        <dbReference type="Google" id="ProtNLM"/>
    </source>
</evidence>
<keyword evidence="3" id="KW-1185">Reference proteome</keyword>
<dbReference type="PANTHER" id="PTHR21192:SF2">
    <property type="entry name" value="NADH DEHYDROGENASE [UBIQUINONE] 1 ALPHA SUBCOMPLEX ASSEMBLY FACTOR 3"/>
    <property type="match status" value="1"/>
</dbReference>
<dbReference type="PANTHER" id="PTHR21192">
    <property type="entry name" value="NUCLEAR PROTEIN E3-3"/>
    <property type="match status" value="1"/>
</dbReference>
<dbReference type="EMBL" id="SGXM01000001">
    <property type="protein sequence ID" value="RZT41924.1"/>
    <property type="molecule type" value="Genomic_DNA"/>
</dbReference>
<reference evidence="2 3" key="1">
    <citation type="journal article" date="2015" name="Stand. Genomic Sci.">
        <title>Genomic Encyclopedia of Bacterial and Archaeal Type Strains, Phase III: the genomes of soil and plant-associated and newly described type strains.</title>
        <authorList>
            <person name="Whitman W.B."/>
            <person name="Woyke T."/>
            <person name="Klenk H.P."/>
            <person name="Zhou Y."/>
            <person name="Lilburn T.G."/>
            <person name="Beck B.J."/>
            <person name="De Vos P."/>
            <person name="Vandamme P."/>
            <person name="Eisen J.A."/>
            <person name="Garrity G."/>
            <person name="Hugenholtz P."/>
            <person name="Kyrpides N.C."/>
        </authorList>
    </citation>
    <scope>NUCLEOTIDE SEQUENCE [LARGE SCALE GENOMIC DNA]</scope>
    <source>
        <strain evidence="2 3">ASC-9842</strain>
    </source>
</reference>
<dbReference type="Gene3D" id="3.40.1230.10">
    <property type="entry name" value="MTH938-like"/>
    <property type="match status" value="1"/>
</dbReference>
<comment type="caution">
    <text evidence="2">The sequence shown here is derived from an EMBL/GenBank/DDBJ whole genome shotgun (WGS) entry which is preliminary data.</text>
</comment>
<organism evidence="2 3">
    <name type="scientific">Cupriavidus agavae</name>
    <dbReference type="NCBI Taxonomy" id="1001822"/>
    <lineage>
        <taxon>Bacteria</taxon>
        <taxon>Pseudomonadati</taxon>
        <taxon>Pseudomonadota</taxon>
        <taxon>Betaproteobacteria</taxon>
        <taxon>Burkholderiales</taxon>
        <taxon>Burkholderiaceae</taxon>
        <taxon>Cupriavidus</taxon>
    </lineage>
</organism>
<evidence type="ECO:0000313" key="2">
    <source>
        <dbReference type="EMBL" id="RZT41924.1"/>
    </source>
</evidence>
<dbReference type="InterPro" id="IPR036748">
    <property type="entry name" value="MTH938-like_sf"/>
</dbReference>
<evidence type="ECO:0000313" key="3">
    <source>
        <dbReference type="Proteomes" id="UP000291078"/>
    </source>
</evidence>
<dbReference type="Proteomes" id="UP000291078">
    <property type="component" value="Unassembled WGS sequence"/>
</dbReference>
<dbReference type="CDD" id="cd05560">
    <property type="entry name" value="Xcc1710_like"/>
    <property type="match status" value="1"/>
</dbReference>
<gene>
    <name evidence="2" type="ORF">EV147_0940</name>
</gene>
<sequence>MTDFGMDSCIPARLPARRAHDPATNPPRTVSAAPPPPHPGPAAGRPRGMRPPVLKLHADTPQNLNTVTSYGPGYVEINAVRHEHSVLVMPQGDIEPWPAAGFDDLEPAHFEALLEKTPEVVLLGTGQKLRFPHPRLTAALARRHIGVDAMDLQAACRTYNILMAEGRKVAAILLVDPAPQG</sequence>
<dbReference type="InterPro" id="IPR007523">
    <property type="entry name" value="NDUFAF3/AAMDC"/>
</dbReference>
<protein>
    <recommendedName>
        <fullName evidence="4">Xcc1710-like domain-containing protein</fullName>
    </recommendedName>
</protein>
<dbReference type="Pfam" id="PF04430">
    <property type="entry name" value="DUF498"/>
    <property type="match status" value="1"/>
</dbReference>
<dbReference type="AlphaFoldDB" id="A0A4Q7S6C7"/>